<dbReference type="PANTHER" id="PTHR46517:SF1">
    <property type="entry name" value="FRUCTOSE-2,6-BISPHOSPHATASE TIGAR"/>
    <property type="match status" value="1"/>
</dbReference>
<gene>
    <name evidence="2" type="ORF">JRV97_04260</name>
</gene>
<dbReference type="Proteomes" id="UP001232493">
    <property type="component" value="Chromosome"/>
</dbReference>
<dbReference type="SUPFAM" id="SSF53254">
    <property type="entry name" value="Phosphoglycerate mutase-like"/>
    <property type="match status" value="1"/>
</dbReference>
<dbReference type="Gene3D" id="3.40.50.1240">
    <property type="entry name" value="Phosphoglycerate mutase-like"/>
    <property type="match status" value="1"/>
</dbReference>
<evidence type="ECO:0000313" key="3">
    <source>
        <dbReference type="Proteomes" id="UP001232493"/>
    </source>
</evidence>
<dbReference type="PIRSF" id="PIRSF000709">
    <property type="entry name" value="6PFK_2-Ptase"/>
    <property type="match status" value="1"/>
</dbReference>
<keyword evidence="3" id="KW-1185">Reference proteome</keyword>
<dbReference type="PANTHER" id="PTHR46517">
    <property type="entry name" value="FRUCTOSE-2,6-BISPHOSPHATASE TIGAR"/>
    <property type="match status" value="1"/>
</dbReference>
<proteinExistence type="predicted"/>
<dbReference type="EMBL" id="CP069362">
    <property type="protein sequence ID" value="WGS65772.1"/>
    <property type="molecule type" value="Genomic_DNA"/>
</dbReference>
<evidence type="ECO:0000256" key="1">
    <source>
        <dbReference type="ARBA" id="ARBA00022801"/>
    </source>
</evidence>
<dbReference type="RefSeq" id="WP_281000519.1">
    <property type="nucleotide sequence ID" value="NZ_CP069362.1"/>
</dbReference>
<name>A0ABY8PT28_9BACT</name>
<dbReference type="Pfam" id="PF00300">
    <property type="entry name" value="His_Phos_1"/>
    <property type="match status" value="1"/>
</dbReference>
<keyword evidence="1" id="KW-0378">Hydrolase</keyword>
<evidence type="ECO:0000313" key="2">
    <source>
        <dbReference type="EMBL" id="WGS65772.1"/>
    </source>
</evidence>
<dbReference type="InterPro" id="IPR051695">
    <property type="entry name" value="Phosphoglycerate_Mutase"/>
</dbReference>
<dbReference type="SMART" id="SM00855">
    <property type="entry name" value="PGAM"/>
    <property type="match status" value="1"/>
</dbReference>
<reference evidence="2 3" key="1">
    <citation type="submission" date="2021-02" db="EMBL/GenBank/DDBJ databases">
        <title>Characterization of Marinitoga sp. nov. str. BP5-C20A.</title>
        <authorList>
            <person name="Erauso G."/>
            <person name="Postec A."/>
        </authorList>
    </citation>
    <scope>NUCLEOTIDE SEQUENCE [LARGE SCALE GENOMIC DNA]</scope>
    <source>
        <strain evidence="2 3">BP5-C20A</strain>
    </source>
</reference>
<dbReference type="CDD" id="cd07040">
    <property type="entry name" value="HP"/>
    <property type="match status" value="1"/>
</dbReference>
<dbReference type="InterPro" id="IPR029033">
    <property type="entry name" value="His_PPase_superfam"/>
</dbReference>
<sequence length="168" mass="19874">MNLIIVRHVETEANIKRIFSGWSNYDITQNGLNQINELKKTFKYMYADYVISSPLYRAYYTALEISKVINTKIVIDERIKEINFGIFDGKTIEEIKEKYYKEYILWMGNYKKYCFPNGECYSSFFKRIDEFLNDLDKTKKYIIVTHGGVINYITGKHISLGDYMEVGI</sequence>
<organism evidence="2 3">
    <name type="scientific">Marinitoga aeolica</name>
    <dbReference type="NCBI Taxonomy" id="2809031"/>
    <lineage>
        <taxon>Bacteria</taxon>
        <taxon>Thermotogati</taxon>
        <taxon>Thermotogota</taxon>
        <taxon>Thermotogae</taxon>
        <taxon>Petrotogales</taxon>
        <taxon>Petrotogaceae</taxon>
        <taxon>Marinitoga</taxon>
    </lineage>
</organism>
<dbReference type="InterPro" id="IPR013078">
    <property type="entry name" value="His_Pase_superF_clade-1"/>
</dbReference>
<protein>
    <submittedName>
        <fullName evidence="2">Histidine phosphatase family protein</fullName>
    </submittedName>
</protein>
<accession>A0ABY8PT28</accession>